<evidence type="ECO:0000256" key="1">
    <source>
        <dbReference type="SAM" id="MobiDB-lite"/>
    </source>
</evidence>
<dbReference type="Proteomes" id="UP000619355">
    <property type="component" value="Unassembled WGS sequence"/>
</dbReference>
<feature type="region of interest" description="Disordered" evidence="1">
    <location>
        <begin position="1"/>
        <end position="66"/>
    </location>
</feature>
<evidence type="ECO:0000313" key="2">
    <source>
        <dbReference type="EMBL" id="GHG44833.1"/>
    </source>
</evidence>
<accession>A0A919C591</accession>
<feature type="compositionally biased region" description="Polar residues" evidence="1">
    <location>
        <begin position="41"/>
        <end position="54"/>
    </location>
</feature>
<organism evidence="2 3">
    <name type="scientific">Streptomyces capoamus</name>
    <dbReference type="NCBI Taxonomy" id="68183"/>
    <lineage>
        <taxon>Bacteria</taxon>
        <taxon>Bacillati</taxon>
        <taxon>Actinomycetota</taxon>
        <taxon>Actinomycetes</taxon>
        <taxon>Kitasatosporales</taxon>
        <taxon>Streptomycetaceae</taxon>
        <taxon>Streptomyces</taxon>
    </lineage>
</organism>
<dbReference type="AlphaFoldDB" id="A0A919C591"/>
<protein>
    <submittedName>
        <fullName evidence="2">Uncharacterized protein</fullName>
    </submittedName>
</protein>
<name>A0A919C591_9ACTN</name>
<evidence type="ECO:0000313" key="3">
    <source>
        <dbReference type="Proteomes" id="UP000619355"/>
    </source>
</evidence>
<sequence length="66" mass="6934">MTDKARTVAEAGARSGGVRPGVAVTSGLTLRPSYPSHAPSRITTLPRSSGTPRQARTVCGATHRYR</sequence>
<comment type="caution">
    <text evidence="2">The sequence shown here is derived from an EMBL/GenBank/DDBJ whole genome shotgun (WGS) entry which is preliminary data.</text>
</comment>
<reference evidence="3" key="1">
    <citation type="journal article" date="2019" name="Int. J. Syst. Evol. Microbiol.">
        <title>The Global Catalogue of Microorganisms (GCM) 10K type strain sequencing project: providing services to taxonomists for standard genome sequencing and annotation.</title>
        <authorList>
            <consortium name="The Broad Institute Genomics Platform"/>
            <consortium name="The Broad Institute Genome Sequencing Center for Infectious Disease"/>
            <person name="Wu L."/>
            <person name="Ma J."/>
        </authorList>
    </citation>
    <scope>NUCLEOTIDE SEQUENCE [LARGE SCALE GENOMIC DNA]</scope>
    <source>
        <strain evidence="3">JCM 4253</strain>
    </source>
</reference>
<dbReference type="EMBL" id="BNBF01000005">
    <property type="protein sequence ID" value="GHG44833.1"/>
    <property type="molecule type" value="Genomic_DNA"/>
</dbReference>
<gene>
    <name evidence="2" type="ORF">GCM10018980_23100</name>
</gene>
<keyword evidence="3" id="KW-1185">Reference proteome</keyword>
<proteinExistence type="predicted"/>